<evidence type="ECO:0000313" key="3">
    <source>
        <dbReference type="EMBL" id="CAI2378347.1"/>
    </source>
</evidence>
<dbReference type="Gene3D" id="1.20.80.10">
    <property type="match status" value="1"/>
</dbReference>
<dbReference type="InterPro" id="IPR022408">
    <property type="entry name" value="Acyl-CoA-binding_prot_CS"/>
</dbReference>
<protein>
    <recommendedName>
        <fullName evidence="2">ACB domain-containing protein</fullName>
    </recommendedName>
</protein>
<keyword evidence="4" id="KW-1185">Reference proteome</keyword>
<comment type="caution">
    <text evidence="3">The sequence shown here is derived from an EMBL/GenBank/DDBJ whole genome shotgun (WGS) entry which is preliminary data.</text>
</comment>
<sequence>MRSKVWSNMCRFRMIVDLIQNSTDSSTKNSIKPSNDQKLKFYGLFKQATVGKCSGKAPSRLKVIPRMKYFAWKELGNMSKDQAKKNYVELAYKVDPKLSAKL</sequence>
<organism evidence="3 4">
    <name type="scientific">Euplotes crassus</name>
    <dbReference type="NCBI Taxonomy" id="5936"/>
    <lineage>
        <taxon>Eukaryota</taxon>
        <taxon>Sar</taxon>
        <taxon>Alveolata</taxon>
        <taxon>Ciliophora</taxon>
        <taxon>Intramacronucleata</taxon>
        <taxon>Spirotrichea</taxon>
        <taxon>Hypotrichia</taxon>
        <taxon>Euplotida</taxon>
        <taxon>Euplotidae</taxon>
        <taxon>Moneuplotes</taxon>
    </lineage>
</organism>
<feature type="domain" description="ACB" evidence="2">
    <location>
        <begin position="1"/>
        <end position="100"/>
    </location>
</feature>
<gene>
    <name evidence="3" type="ORF">ECRASSUSDP1_LOCUS19742</name>
</gene>
<evidence type="ECO:0000256" key="1">
    <source>
        <dbReference type="ARBA" id="ARBA00023121"/>
    </source>
</evidence>
<keyword evidence="1" id="KW-0446">Lipid-binding</keyword>
<dbReference type="PRINTS" id="PR00689">
    <property type="entry name" value="ACOABINDINGP"/>
</dbReference>
<dbReference type="PROSITE" id="PS51228">
    <property type="entry name" value="ACB_2"/>
    <property type="match status" value="1"/>
</dbReference>
<proteinExistence type="predicted"/>
<dbReference type="PANTHER" id="PTHR23310">
    <property type="entry name" value="ACYL-COA-BINDING PROTEIN, ACBP"/>
    <property type="match status" value="1"/>
</dbReference>
<dbReference type="Pfam" id="PF00887">
    <property type="entry name" value="ACBP"/>
    <property type="match status" value="1"/>
</dbReference>
<dbReference type="GO" id="GO:0005737">
    <property type="term" value="C:cytoplasm"/>
    <property type="evidence" value="ECO:0007669"/>
    <property type="project" value="TreeGrafter"/>
</dbReference>
<dbReference type="InterPro" id="IPR035984">
    <property type="entry name" value="Acyl-CoA-binding_sf"/>
</dbReference>
<dbReference type="AlphaFoldDB" id="A0AAD1XTP0"/>
<accession>A0AAD1XTP0</accession>
<dbReference type="GO" id="GO:0000062">
    <property type="term" value="F:fatty-acyl-CoA binding"/>
    <property type="evidence" value="ECO:0007669"/>
    <property type="project" value="InterPro"/>
</dbReference>
<dbReference type="InterPro" id="IPR000582">
    <property type="entry name" value="Acyl-CoA-binding_protein"/>
</dbReference>
<dbReference type="InterPro" id="IPR014352">
    <property type="entry name" value="FERM/acyl-CoA-bd_prot_sf"/>
</dbReference>
<dbReference type="SUPFAM" id="SSF47027">
    <property type="entry name" value="Acyl-CoA binding protein"/>
    <property type="match status" value="1"/>
</dbReference>
<reference evidence="3" key="1">
    <citation type="submission" date="2023-07" db="EMBL/GenBank/DDBJ databases">
        <authorList>
            <consortium name="AG Swart"/>
            <person name="Singh M."/>
            <person name="Singh A."/>
            <person name="Seah K."/>
            <person name="Emmerich C."/>
        </authorList>
    </citation>
    <scope>NUCLEOTIDE SEQUENCE</scope>
    <source>
        <strain evidence="3">DP1</strain>
    </source>
</reference>
<dbReference type="PROSITE" id="PS00880">
    <property type="entry name" value="ACB_1"/>
    <property type="match status" value="1"/>
</dbReference>
<dbReference type="Proteomes" id="UP001295684">
    <property type="component" value="Unassembled WGS sequence"/>
</dbReference>
<name>A0AAD1XTP0_EUPCR</name>
<dbReference type="GO" id="GO:0006631">
    <property type="term" value="P:fatty acid metabolic process"/>
    <property type="evidence" value="ECO:0007669"/>
    <property type="project" value="TreeGrafter"/>
</dbReference>
<evidence type="ECO:0000313" key="4">
    <source>
        <dbReference type="Proteomes" id="UP001295684"/>
    </source>
</evidence>
<evidence type="ECO:0000259" key="2">
    <source>
        <dbReference type="PROSITE" id="PS51228"/>
    </source>
</evidence>
<dbReference type="EMBL" id="CAMPGE010020061">
    <property type="protein sequence ID" value="CAI2378347.1"/>
    <property type="molecule type" value="Genomic_DNA"/>
</dbReference>
<dbReference type="PANTHER" id="PTHR23310:SF77">
    <property type="entry name" value="LD25952P"/>
    <property type="match status" value="1"/>
</dbReference>